<evidence type="ECO:0000313" key="2">
    <source>
        <dbReference type="Proteomes" id="UP000051999"/>
    </source>
</evidence>
<reference evidence="1 2" key="1">
    <citation type="journal article" date="2015" name="Genome Announc.">
        <title>Expanding the biotechnology potential of lactobacilli through comparative genomics of 213 strains and associated genera.</title>
        <authorList>
            <person name="Sun Z."/>
            <person name="Harris H.M."/>
            <person name="McCann A."/>
            <person name="Guo C."/>
            <person name="Argimon S."/>
            <person name="Zhang W."/>
            <person name="Yang X."/>
            <person name="Jeffery I.B."/>
            <person name="Cooney J.C."/>
            <person name="Kagawa T.F."/>
            <person name="Liu W."/>
            <person name="Song Y."/>
            <person name="Salvetti E."/>
            <person name="Wrobel A."/>
            <person name="Rasinkangas P."/>
            <person name="Parkhill J."/>
            <person name="Rea M.C."/>
            <person name="O'Sullivan O."/>
            <person name="Ritari J."/>
            <person name="Douillard F.P."/>
            <person name="Paul Ross R."/>
            <person name="Yang R."/>
            <person name="Briner A.E."/>
            <person name="Felis G.E."/>
            <person name="de Vos W.M."/>
            <person name="Barrangou R."/>
            <person name="Klaenhammer T.R."/>
            <person name="Caufield P.W."/>
            <person name="Cui Y."/>
            <person name="Zhang H."/>
            <person name="O'Toole P.W."/>
        </authorList>
    </citation>
    <scope>NUCLEOTIDE SEQUENCE [LARGE SCALE GENOMIC DNA]</scope>
    <source>
        <strain evidence="1 2">DSM 15814</strain>
    </source>
</reference>
<gene>
    <name evidence="1" type="ORF">FD35_GL002361</name>
</gene>
<comment type="caution">
    <text evidence="1">The sequence shown here is derived from an EMBL/GenBank/DDBJ whole genome shotgun (WGS) entry which is preliminary data.</text>
</comment>
<dbReference type="RefSeq" id="WP_017261327.1">
    <property type="nucleotide sequence ID" value="NZ_AUAW01000008.1"/>
</dbReference>
<protein>
    <submittedName>
        <fullName evidence="1">Uncharacterized protein</fullName>
    </submittedName>
</protein>
<accession>A0A0R1RP79</accession>
<dbReference type="Proteomes" id="UP000051999">
    <property type="component" value="Unassembled WGS sequence"/>
</dbReference>
<name>A0A0R1RP79_9LACO</name>
<keyword evidence="2" id="KW-1185">Reference proteome</keyword>
<dbReference type="PATRIC" id="fig|1114972.6.peg.2424"/>
<sequence length="139" mass="15773">MKKVYTYLSTDGSSASLEFNKFILNFFINHANVINLVIGFSAFDDVHYLSTEGKKDGFNTNLLSRADLVILEDSYIDANIAGLHELAKGLYKSTILLNRFGLTSGILDRGDLDLNFEYKDKRDLLKIMRRIVKENNLNS</sequence>
<evidence type="ECO:0000313" key="1">
    <source>
        <dbReference type="EMBL" id="KRL55829.1"/>
    </source>
</evidence>
<proteinExistence type="predicted"/>
<dbReference type="EMBL" id="AZFF01000006">
    <property type="protein sequence ID" value="KRL55829.1"/>
    <property type="molecule type" value="Genomic_DNA"/>
</dbReference>
<dbReference type="AlphaFoldDB" id="A0A0R1RP79"/>
<organism evidence="1 2">
    <name type="scientific">Furfurilactobacillus rossiae DSM 15814</name>
    <dbReference type="NCBI Taxonomy" id="1114972"/>
    <lineage>
        <taxon>Bacteria</taxon>
        <taxon>Bacillati</taxon>
        <taxon>Bacillota</taxon>
        <taxon>Bacilli</taxon>
        <taxon>Lactobacillales</taxon>
        <taxon>Lactobacillaceae</taxon>
        <taxon>Furfurilactobacillus</taxon>
    </lineage>
</organism>